<keyword evidence="2" id="KW-1185">Reference proteome</keyword>
<accession>A0A0R0LZA0</accession>
<organism evidence="1 2">
    <name type="scientific">Pseudoloma neurophilia</name>
    <dbReference type="NCBI Taxonomy" id="146866"/>
    <lineage>
        <taxon>Eukaryota</taxon>
        <taxon>Fungi</taxon>
        <taxon>Fungi incertae sedis</taxon>
        <taxon>Microsporidia</taxon>
        <taxon>Pseudoloma</taxon>
    </lineage>
</organism>
<protein>
    <submittedName>
        <fullName evidence="1">Uncharacterized protein</fullName>
    </submittedName>
</protein>
<dbReference type="VEuPathDB" id="MicrosporidiaDB:M153_196000272"/>
<dbReference type="EMBL" id="LGUB01000050">
    <property type="protein sequence ID" value="KRH94617.1"/>
    <property type="molecule type" value="Genomic_DNA"/>
</dbReference>
<dbReference type="Proteomes" id="UP000051530">
    <property type="component" value="Unassembled WGS sequence"/>
</dbReference>
<comment type="caution">
    <text evidence="1">The sequence shown here is derived from an EMBL/GenBank/DDBJ whole genome shotgun (WGS) entry which is preliminary data.</text>
</comment>
<sequence length="52" mass="6333">MSRITLIEISVIPIKNYNRWTRISENSNHMIFYISYTPLLQNLKMLSFHYEL</sequence>
<gene>
    <name evidence="1" type="ORF">M153_196000272</name>
</gene>
<evidence type="ECO:0000313" key="2">
    <source>
        <dbReference type="Proteomes" id="UP000051530"/>
    </source>
</evidence>
<proteinExistence type="predicted"/>
<evidence type="ECO:0000313" key="1">
    <source>
        <dbReference type="EMBL" id="KRH94617.1"/>
    </source>
</evidence>
<name>A0A0R0LZA0_9MICR</name>
<dbReference type="AlphaFoldDB" id="A0A0R0LZA0"/>
<reference evidence="1 2" key="1">
    <citation type="submission" date="2015-07" db="EMBL/GenBank/DDBJ databases">
        <title>The genome of Pseudoloma neurophilia, a relevant intracellular parasite of the zebrafish.</title>
        <authorList>
            <person name="Ndikumana S."/>
            <person name="Pelin A."/>
            <person name="Sanders J."/>
            <person name="Corradi N."/>
        </authorList>
    </citation>
    <scope>NUCLEOTIDE SEQUENCE [LARGE SCALE GENOMIC DNA]</scope>
    <source>
        <strain evidence="1 2">MK1</strain>
    </source>
</reference>